<protein>
    <submittedName>
        <fullName evidence="2">Unnamed protein product</fullName>
    </submittedName>
</protein>
<proteinExistence type="predicted"/>
<comment type="caution">
    <text evidence="2">The sequence shown here is derived from an EMBL/GenBank/DDBJ whole genome shotgun (WGS) entry which is preliminary data.</text>
</comment>
<evidence type="ECO:0000313" key="3">
    <source>
        <dbReference type="Proteomes" id="UP001165121"/>
    </source>
</evidence>
<dbReference type="EMBL" id="BSXT01001240">
    <property type="protein sequence ID" value="GMF40362.1"/>
    <property type="molecule type" value="Genomic_DNA"/>
</dbReference>
<feature type="region of interest" description="Disordered" evidence="1">
    <location>
        <begin position="1"/>
        <end position="44"/>
    </location>
</feature>
<dbReference type="OrthoDB" id="129217at2759"/>
<reference evidence="2" key="1">
    <citation type="submission" date="2023-04" db="EMBL/GenBank/DDBJ databases">
        <title>Phytophthora fragariaefolia NBRC 109709.</title>
        <authorList>
            <person name="Ichikawa N."/>
            <person name="Sato H."/>
            <person name="Tonouchi N."/>
        </authorList>
    </citation>
    <scope>NUCLEOTIDE SEQUENCE</scope>
    <source>
        <strain evidence="2">NBRC 109709</strain>
    </source>
</reference>
<gene>
    <name evidence="2" type="ORF">Pfra01_001237100</name>
</gene>
<organism evidence="2 3">
    <name type="scientific">Phytophthora fragariaefolia</name>
    <dbReference type="NCBI Taxonomy" id="1490495"/>
    <lineage>
        <taxon>Eukaryota</taxon>
        <taxon>Sar</taxon>
        <taxon>Stramenopiles</taxon>
        <taxon>Oomycota</taxon>
        <taxon>Peronosporomycetes</taxon>
        <taxon>Peronosporales</taxon>
        <taxon>Peronosporaceae</taxon>
        <taxon>Phytophthora</taxon>
    </lineage>
</organism>
<sequence length="394" mass="44342">MTTRNTARDVLRSDTAPDRRILELENGDREESAAGATNRSRTGSAQRLDQLETGLSDLRQELTAAHDSMRIEVTAEWTNLAVAESAQQIAADARNQTHFQQNTPAVRLTRLNPLTAQNQEQRQSHREHLAEAAAMNNVAMTEHEEPDSPMPIQNQVVMPSLRKMDVSPPLFEGLIDGNKLNSFIFQFESYFQQKGYSLTTHDHLLPLELNQCVRKNALIWYERYMTDSMTSKLWSVMKGEIIREFREPNFHAKIRNQLLKLKQIGAYHGFWGRTAASINREWDVKLVRPPEVEHSGGQDKALVDHVCDLAGATMDGVTPEFCSANGLGENVVDHHEPMEITLAAKQTMIVPTKNGAADCIYARLSAVHKRFPRDRCPGGSRLTAWYAVAQSNKS</sequence>
<name>A0A9W6XJ38_9STRA</name>
<keyword evidence="3" id="KW-1185">Reference proteome</keyword>
<feature type="compositionally biased region" description="Polar residues" evidence="1">
    <location>
        <begin position="35"/>
        <end position="44"/>
    </location>
</feature>
<dbReference type="AlphaFoldDB" id="A0A9W6XJ38"/>
<feature type="compositionally biased region" description="Basic and acidic residues" evidence="1">
    <location>
        <begin position="1"/>
        <end position="32"/>
    </location>
</feature>
<evidence type="ECO:0000256" key="1">
    <source>
        <dbReference type="SAM" id="MobiDB-lite"/>
    </source>
</evidence>
<accession>A0A9W6XJ38</accession>
<evidence type="ECO:0000313" key="2">
    <source>
        <dbReference type="EMBL" id="GMF40362.1"/>
    </source>
</evidence>
<dbReference type="Proteomes" id="UP001165121">
    <property type="component" value="Unassembled WGS sequence"/>
</dbReference>